<feature type="compositionally biased region" description="Low complexity" evidence="2">
    <location>
        <begin position="57"/>
        <end position="68"/>
    </location>
</feature>
<accession>A0AAD4YW89</accession>
<dbReference type="GO" id="GO:0008270">
    <property type="term" value="F:zinc ion binding"/>
    <property type="evidence" value="ECO:0007669"/>
    <property type="project" value="UniProtKB-KW"/>
</dbReference>
<proteinExistence type="predicted"/>
<feature type="compositionally biased region" description="Low complexity" evidence="2">
    <location>
        <begin position="159"/>
        <end position="199"/>
    </location>
</feature>
<dbReference type="PANTHER" id="PTHR45835:SF99">
    <property type="entry name" value="CHROMO DOMAIN-CONTAINING PROTEIN-RELATED"/>
    <property type="match status" value="1"/>
</dbReference>
<reference evidence="4 5" key="1">
    <citation type="journal article" date="2022" name="G3 (Bethesda)">
        <title>Whole-genome sequence and methylome profiling of the almond [Prunus dulcis (Mill.) D.A. Webb] cultivar 'Nonpareil'.</title>
        <authorList>
            <person name="D'Amico-Willman K.M."/>
            <person name="Ouma W.Z."/>
            <person name="Meulia T."/>
            <person name="Sideli G.M."/>
            <person name="Gradziel T.M."/>
            <person name="Fresnedo-Ramirez J."/>
        </authorList>
    </citation>
    <scope>NUCLEOTIDE SEQUENCE [LARGE SCALE GENOMIC DNA]</scope>
    <source>
        <strain evidence="4">Clone GOH B32 T37-40</strain>
    </source>
</reference>
<dbReference type="EMBL" id="JAJFAZ020000006">
    <property type="protein sequence ID" value="KAI5323695.1"/>
    <property type="molecule type" value="Genomic_DNA"/>
</dbReference>
<evidence type="ECO:0000256" key="2">
    <source>
        <dbReference type="SAM" id="MobiDB-lite"/>
    </source>
</evidence>
<keyword evidence="1" id="KW-0863">Zinc-finger</keyword>
<dbReference type="GO" id="GO:0003676">
    <property type="term" value="F:nucleic acid binding"/>
    <property type="evidence" value="ECO:0007669"/>
    <property type="project" value="InterPro"/>
</dbReference>
<dbReference type="AlphaFoldDB" id="A0AAD4YW89"/>
<dbReference type="SUPFAM" id="SSF57756">
    <property type="entry name" value="Retrovirus zinc finger-like domains"/>
    <property type="match status" value="1"/>
</dbReference>
<name>A0AAD4YW89_PRUDU</name>
<dbReference type="SUPFAM" id="SSF53098">
    <property type="entry name" value="Ribonuclease H-like"/>
    <property type="match status" value="1"/>
</dbReference>
<keyword evidence="1" id="KW-0862">Zinc</keyword>
<dbReference type="InterPro" id="IPR001878">
    <property type="entry name" value="Znf_CCHC"/>
</dbReference>
<dbReference type="Pfam" id="PF00098">
    <property type="entry name" value="zf-CCHC"/>
    <property type="match status" value="1"/>
</dbReference>
<evidence type="ECO:0000259" key="3">
    <source>
        <dbReference type="PROSITE" id="PS50158"/>
    </source>
</evidence>
<keyword evidence="1" id="KW-0479">Metal-binding</keyword>
<feature type="region of interest" description="Disordered" evidence="2">
    <location>
        <begin position="151"/>
        <end position="203"/>
    </location>
</feature>
<dbReference type="Gene3D" id="3.30.420.10">
    <property type="entry name" value="Ribonuclease H-like superfamily/Ribonuclease H"/>
    <property type="match status" value="1"/>
</dbReference>
<dbReference type="SMART" id="SM00343">
    <property type="entry name" value="ZnF_C2HC"/>
    <property type="match status" value="2"/>
</dbReference>
<feature type="compositionally biased region" description="Polar residues" evidence="2">
    <location>
        <begin position="69"/>
        <end position="87"/>
    </location>
</feature>
<dbReference type="Pfam" id="PF17921">
    <property type="entry name" value="Integrase_H2C2"/>
    <property type="match status" value="1"/>
</dbReference>
<sequence length="490" mass="53342">MRALAQAAERMSRKLSGSVGRPHRDAPGIGGPSQGPSKRGGSSSSSASDGWSGGRGSSSSNGRSGSRPAWTQYSGLQSTASTARAPSKQTGLTCFNYGHVGHMVKDCPSYTHGGGQSQSSSLTCYFCGQVGHTKRSCPIILQSNAAVQGTGAQQGQGSMGQNQSQGGASSSTAGLSSSRAPSSSRGRSGRQSRGQPGRSTAQARVFSMTQQEVHATPDVITVELRKDGVELGMTQWGGIFASLHVRPILVERVIVARLGDSTLCRIRGEVENGTRKDYAIRGDGALVTGTHLCVPKNDDLKKEIIEEAHCSTYTMHPGSTKMYRTLREYYSWPHMKGDRWTIRKDHTGILPSFHPQTDGQSERTIQTLEDMLSSCVLQMKDAWDAHLALVEFAYNNSYHASTQCRTPICWNEVGDKKLERVDSIRATTEKVKMIKEKLKTAQDRQKSYADNRSKDLEFAIGDWVFLKLSLWKGVMRFGKRGKLSPRYIGP</sequence>
<dbReference type="PROSITE" id="PS50158">
    <property type="entry name" value="ZF_CCHC"/>
    <property type="match status" value="1"/>
</dbReference>
<dbReference type="Gene3D" id="4.10.60.10">
    <property type="entry name" value="Zinc finger, CCHC-type"/>
    <property type="match status" value="1"/>
</dbReference>
<feature type="compositionally biased region" description="Low complexity" evidence="2">
    <location>
        <begin position="34"/>
        <end position="50"/>
    </location>
</feature>
<dbReference type="InterPro" id="IPR012337">
    <property type="entry name" value="RNaseH-like_sf"/>
</dbReference>
<gene>
    <name evidence="4" type="ORF">L3X38_032767</name>
</gene>
<comment type="caution">
    <text evidence="4">The sequence shown here is derived from an EMBL/GenBank/DDBJ whole genome shotgun (WGS) entry which is preliminary data.</text>
</comment>
<dbReference type="InterPro" id="IPR041588">
    <property type="entry name" value="Integrase_H2C2"/>
</dbReference>
<dbReference type="InterPro" id="IPR036397">
    <property type="entry name" value="RNaseH_sf"/>
</dbReference>
<dbReference type="Gene3D" id="1.10.340.70">
    <property type="match status" value="1"/>
</dbReference>
<evidence type="ECO:0000313" key="5">
    <source>
        <dbReference type="Proteomes" id="UP001054821"/>
    </source>
</evidence>
<dbReference type="Proteomes" id="UP001054821">
    <property type="component" value="Chromosome 6"/>
</dbReference>
<evidence type="ECO:0000313" key="4">
    <source>
        <dbReference type="EMBL" id="KAI5323695.1"/>
    </source>
</evidence>
<evidence type="ECO:0000256" key="1">
    <source>
        <dbReference type="PROSITE-ProRule" id="PRU00047"/>
    </source>
</evidence>
<keyword evidence="5" id="KW-1185">Reference proteome</keyword>
<feature type="domain" description="CCHC-type" evidence="3">
    <location>
        <begin position="124"/>
        <end position="138"/>
    </location>
</feature>
<dbReference type="InterPro" id="IPR036875">
    <property type="entry name" value="Znf_CCHC_sf"/>
</dbReference>
<organism evidence="4 5">
    <name type="scientific">Prunus dulcis</name>
    <name type="common">Almond</name>
    <name type="synonym">Amygdalus dulcis</name>
    <dbReference type="NCBI Taxonomy" id="3755"/>
    <lineage>
        <taxon>Eukaryota</taxon>
        <taxon>Viridiplantae</taxon>
        <taxon>Streptophyta</taxon>
        <taxon>Embryophyta</taxon>
        <taxon>Tracheophyta</taxon>
        <taxon>Spermatophyta</taxon>
        <taxon>Magnoliopsida</taxon>
        <taxon>eudicotyledons</taxon>
        <taxon>Gunneridae</taxon>
        <taxon>Pentapetalae</taxon>
        <taxon>rosids</taxon>
        <taxon>fabids</taxon>
        <taxon>Rosales</taxon>
        <taxon>Rosaceae</taxon>
        <taxon>Amygdaloideae</taxon>
        <taxon>Amygdaleae</taxon>
        <taxon>Prunus</taxon>
    </lineage>
</organism>
<feature type="region of interest" description="Disordered" evidence="2">
    <location>
        <begin position="1"/>
        <end position="87"/>
    </location>
</feature>
<dbReference type="PANTHER" id="PTHR45835">
    <property type="entry name" value="YALI0A06105P"/>
    <property type="match status" value="1"/>
</dbReference>
<protein>
    <recommendedName>
        <fullName evidence="3">CCHC-type domain-containing protein</fullName>
    </recommendedName>
</protein>